<dbReference type="AlphaFoldDB" id="A0A0U3URX5"/>
<evidence type="ECO:0000313" key="1">
    <source>
        <dbReference type="EMBL" id="ALV93104.1"/>
    </source>
</evidence>
<sequence length="60" mass="6909">MALDETQFSGTGDARLFCELLEQFLTQYASVLRFTQLTVLLTASGTEWAWPERRIDRVLI</sequence>
<accession>A0A0U3URX5</accession>
<dbReference type="InterPro" id="IPR010272">
    <property type="entry name" value="T6SS_TssF"/>
</dbReference>
<proteinExistence type="predicted"/>
<keyword evidence="2" id="KW-1185">Reference proteome</keyword>
<name>A0A0U3URX5_9GAMM</name>
<dbReference type="Pfam" id="PF05947">
    <property type="entry name" value="T6SS_TssF"/>
    <property type="match status" value="1"/>
</dbReference>
<dbReference type="OrthoDB" id="9763676at2"/>
<organism evidence="1 2">
    <name type="scientific">Pantoea vagans</name>
    <dbReference type="NCBI Taxonomy" id="470934"/>
    <lineage>
        <taxon>Bacteria</taxon>
        <taxon>Pseudomonadati</taxon>
        <taxon>Pseudomonadota</taxon>
        <taxon>Gammaproteobacteria</taxon>
        <taxon>Enterobacterales</taxon>
        <taxon>Erwiniaceae</taxon>
        <taxon>Pantoea</taxon>
    </lineage>
</organism>
<dbReference type="EMBL" id="CP011427">
    <property type="protein sequence ID" value="ALV93104.1"/>
    <property type="molecule type" value="Genomic_DNA"/>
</dbReference>
<reference evidence="2" key="1">
    <citation type="submission" date="2014-09" db="EMBL/GenBank/DDBJ databases">
        <title>Complete genome sequencing of Cedecea sp., quorum sensing bacteria isolated from Malaysian waterfall.</title>
        <authorList>
            <person name="Chan K.-G."/>
            <person name="Lim Y.-L."/>
            <person name="Yunos N.Y.M."/>
        </authorList>
    </citation>
    <scope>NUCLEOTIDE SEQUENCE [LARGE SCALE GENOMIC DNA]</scope>
    <source>
        <strain evidence="2">ND02</strain>
    </source>
</reference>
<dbReference type="Proteomes" id="UP000069096">
    <property type="component" value="Chromosome"/>
</dbReference>
<evidence type="ECO:0000313" key="2">
    <source>
        <dbReference type="Proteomes" id="UP000069096"/>
    </source>
</evidence>
<protein>
    <submittedName>
        <fullName evidence="1">Uncharacterized protein</fullName>
    </submittedName>
</protein>
<gene>
    <name evidence="1" type="ORF">LK04_13530</name>
</gene>